<dbReference type="PANTHER" id="PTHR30055">
    <property type="entry name" value="HTH-TYPE TRANSCRIPTIONAL REGULATOR RUTR"/>
    <property type="match status" value="1"/>
</dbReference>
<organism evidence="4 5">
    <name type="scientific">Burkholderia mallei (strain ATCC 23344)</name>
    <dbReference type="NCBI Taxonomy" id="243160"/>
    <lineage>
        <taxon>Bacteria</taxon>
        <taxon>Pseudomonadati</taxon>
        <taxon>Pseudomonadota</taxon>
        <taxon>Betaproteobacteria</taxon>
        <taxon>Burkholderiales</taxon>
        <taxon>Burkholderiaceae</taxon>
        <taxon>Burkholderia</taxon>
        <taxon>pseudomallei group</taxon>
    </lineage>
</organism>
<dbReference type="HOGENOM" id="CLU_069356_12_9_4"/>
<dbReference type="SUPFAM" id="SSF46689">
    <property type="entry name" value="Homeodomain-like"/>
    <property type="match status" value="1"/>
</dbReference>
<proteinExistence type="predicted"/>
<dbReference type="Proteomes" id="UP000006693">
    <property type="component" value="Chromosome 2"/>
</dbReference>
<keyword evidence="1 2" id="KW-0238">DNA-binding</keyword>
<evidence type="ECO:0000313" key="4">
    <source>
        <dbReference type="EMBL" id="AAU46991.1"/>
    </source>
</evidence>
<dbReference type="InterPro" id="IPR001647">
    <property type="entry name" value="HTH_TetR"/>
</dbReference>
<name>A0A0H2WDS0_BURMA</name>
<dbReference type="AlphaFoldDB" id="A0A0H2WDS0"/>
<dbReference type="InterPro" id="IPR036271">
    <property type="entry name" value="Tet_transcr_reg_TetR-rel_C_sf"/>
</dbReference>
<dbReference type="EMBL" id="CP000011">
    <property type="protein sequence ID" value="AAU46991.1"/>
    <property type="molecule type" value="Genomic_DNA"/>
</dbReference>
<dbReference type="Pfam" id="PF00440">
    <property type="entry name" value="TetR_N"/>
    <property type="match status" value="1"/>
</dbReference>
<dbReference type="GO" id="GO:0003700">
    <property type="term" value="F:DNA-binding transcription factor activity"/>
    <property type="evidence" value="ECO:0007669"/>
    <property type="project" value="TreeGrafter"/>
</dbReference>
<dbReference type="GO" id="GO:0000976">
    <property type="term" value="F:transcription cis-regulatory region binding"/>
    <property type="evidence" value="ECO:0007669"/>
    <property type="project" value="TreeGrafter"/>
</dbReference>
<keyword evidence="5" id="KW-1185">Reference proteome</keyword>
<dbReference type="PANTHER" id="PTHR30055:SF187">
    <property type="entry name" value="TRANSCRIPTIONAL REGULATORY PROTEIN"/>
    <property type="match status" value="1"/>
</dbReference>
<evidence type="ECO:0000313" key="5">
    <source>
        <dbReference type="Proteomes" id="UP000006693"/>
    </source>
</evidence>
<dbReference type="SUPFAM" id="SSF48498">
    <property type="entry name" value="Tetracyclin repressor-like, C-terminal domain"/>
    <property type="match status" value="1"/>
</dbReference>
<evidence type="ECO:0000256" key="1">
    <source>
        <dbReference type="ARBA" id="ARBA00023125"/>
    </source>
</evidence>
<dbReference type="PROSITE" id="PS50977">
    <property type="entry name" value="HTH_TETR_2"/>
    <property type="match status" value="1"/>
</dbReference>
<dbReference type="InterPro" id="IPR009057">
    <property type="entry name" value="Homeodomain-like_sf"/>
</dbReference>
<reference evidence="4 5" key="1">
    <citation type="journal article" date="2004" name="Proc. Natl. Acad. Sci. U.S.A.">
        <title>Structural flexibility in the Burkholderia mallei genome.</title>
        <authorList>
            <person name="Nierman W.C."/>
            <person name="DeShazer D."/>
            <person name="Kim H.S."/>
            <person name="Tettelin H."/>
            <person name="Nelson K.E."/>
            <person name="Feldblyum T."/>
            <person name="Ulrich R.L."/>
            <person name="Ronning C.M."/>
            <person name="Brinkac L.M."/>
            <person name="Daugherty S.C."/>
            <person name="Davidsen T.D."/>
            <person name="Deboy R.T."/>
            <person name="Dimitrov G."/>
            <person name="Dodson R.J."/>
            <person name="Durkin A.S."/>
            <person name="Gwinn M.L."/>
            <person name="Haft D.H."/>
            <person name="Khouri H."/>
            <person name="Kolonay J.F."/>
            <person name="Madupu R."/>
            <person name="Mohammoud Y."/>
            <person name="Nelson W.C."/>
            <person name="Radune D."/>
            <person name="Romero C.M."/>
            <person name="Sarria S."/>
            <person name="Selengut J."/>
            <person name="Shamblin C."/>
            <person name="Sullivan S.A."/>
            <person name="White O."/>
            <person name="Yu Y."/>
            <person name="Zafar N."/>
            <person name="Zhou L."/>
            <person name="Fraser C.M."/>
        </authorList>
    </citation>
    <scope>NUCLEOTIDE SEQUENCE [LARGE SCALE GENOMIC DNA]</scope>
    <source>
        <strain evidence="4 5">ATCC 23344</strain>
    </source>
</reference>
<gene>
    <name evidence="4" type="ordered locus">BMAA0658</name>
</gene>
<dbReference type="PATRIC" id="fig|243160.12.peg.4166"/>
<evidence type="ECO:0000256" key="2">
    <source>
        <dbReference type="PROSITE-ProRule" id="PRU00335"/>
    </source>
</evidence>
<dbReference type="KEGG" id="bma:BMAA0658"/>
<evidence type="ECO:0000259" key="3">
    <source>
        <dbReference type="PROSITE" id="PS50977"/>
    </source>
</evidence>
<protein>
    <submittedName>
        <fullName evidence="4">Transcriptional regulator, TetR family</fullName>
    </submittedName>
</protein>
<accession>A0A0H2WDS0</accession>
<sequence>MFCCRRLFCFLGARQGTIARPCFRSRPSLPTLDILTRQFPGHRANLKRTILATALACFNDHGLEATTIEMIRERCDTSVGNIYHHFGNKDGLIAALFLCALEDQAQLLADYLARARTAREGVAALVHSYVDWVSAQPEFARFQFMARTAVASGPRAQELAERNRARNRRVLAWFAHAPQRDEMVQWPAELLPSLIVGQSENYCRAWLSGRVKAPPVKYRDELATAAWRSVSK</sequence>
<dbReference type="InterPro" id="IPR050109">
    <property type="entry name" value="HTH-type_TetR-like_transc_reg"/>
</dbReference>
<feature type="DNA-binding region" description="H-T-H motif" evidence="2">
    <location>
        <begin position="67"/>
        <end position="86"/>
    </location>
</feature>
<feature type="domain" description="HTH tetR-type" evidence="3">
    <location>
        <begin position="44"/>
        <end position="104"/>
    </location>
</feature>
<dbReference type="PRINTS" id="PR00455">
    <property type="entry name" value="HTHTETR"/>
</dbReference>
<dbReference type="Gene3D" id="1.10.357.10">
    <property type="entry name" value="Tetracycline Repressor, domain 2"/>
    <property type="match status" value="1"/>
</dbReference>
<dbReference type="eggNOG" id="COG1309">
    <property type="taxonomic scope" value="Bacteria"/>
</dbReference>